<evidence type="ECO:0000256" key="6">
    <source>
        <dbReference type="ARBA" id="ARBA00023136"/>
    </source>
</evidence>
<dbReference type="Proteomes" id="UP001302274">
    <property type="component" value="Unassembled WGS sequence"/>
</dbReference>
<protein>
    <submittedName>
        <fullName evidence="8">Prolipoprotein diacylglyceryl transferase family protein</fullName>
        <ecNumber evidence="8">2.4.99.-</ecNumber>
    </submittedName>
</protein>
<evidence type="ECO:0000256" key="1">
    <source>
        <dbReference type="ARBA" id="ARBA00007150"/>
    </source>
</evidence>
<feature type="transmembrane region" description="Helical" evidence="7">
    <location>
        <begin position="216"/>
        <end position="239"/>
    </location>
</feature>
<comment type="similarity">
    <text evidence="1">Belongs to the Lgt family.</text>
</comment>
<proteinExistence type="inferred from homology"/>
<keyword evidence="9" id="KW-1185">Reference proteome</keyword>
<evidence type="ECO:0000313" key="9">
    <source>
        <dbReference type="Proteomes" id="UP001302274"/>
    </source>
</evidence>
<name>A0ABU5VT82_9BACT</name>
<keyword evidence="5 7" id="KW-1133">Transmembrane helix</keyword>
<dbReference type="EC" id="2.4.99.-" evidence="8"/>
<evidence type="ECO:0000256" key="3">
    <source>
        <dbReference type="ARBA" id="ARBA00022679"/>
    </source>
</evidence>
<dbReference type="RefSeq" id="WP_323574364.1">
    <property type="nucleotide sequence ID" value="NZ_JAYGJQ010000001.1"/>
</dbReference>
<evidence type="ECO:0000256" key="4">
    <source>
        <dbReference type="ARBA" id="ARBA00022692"/>
    </source>
</evidence>
<dbReference type="InterPro" id="IPR001640">
    <property type="entry name" value="Lgt"/>
</dbReference>
<evidence type="ECO:0000256" key="5">
    <source>
        <dbReference type="ARBA" id="ARBA00022989"/>
    </source>
</evidence>
<feature type="transmembrane region" description="Helical" evidence="7">
    <location>
        <begin position="47"/>
        <end position="68"/>
    </location>
</feature>
<sequence length="246" mass="28509">MLPVLFESSFFTLYAYPLFMGLSWGVGFYLTRYLFEKFNLDTKPLIPLFGGIFATSWIGAKVFFLIVSSEHKVTQYLYADEFWLGGGFVFYGGLIFGLAFYFIYSLWLKKFPFEESKMLIPGLVFGHAIGRVGCFFTGCCFGTQCDLPWAIHMHGEWIHPVQLYEAFGLFVIGYMSLKWVNQKKENFFVVTRYLMFYSLLRFVVEHFRGDLIRGVYWFDLSTSQMISLALFIGTLAAVYTKKLSSK</sequence>
<keyword evidence="4 7" id="KW-0812">Transmembrane</keyword>
<accession>A0ABU5VT82</accession>
<reference evidence="8 9" key="1">
    <citation type="submission" date="2023-11" db="EMBL/GenBank/DDBJ databases">
        <title>A Novel Polar Bacteriovorax (B. antarcticus) Isolated from the Biocrust in Antarctica.</title>
        <authorList>
            <person name="Mun W."/>
            <person name="Choi S.Y."/>
            <person name="Mitchell R.J."/>
        </authorList>
    </citation>
    <scope>NUCLEOTIDE SEQUENCE [LARGE SCALE GENOMIC DNA]</scope>
    <source>
        <strain evidence="8 9">PP10</strain>
    </source>
</reference>
<dbReference type="PANTHER" id="PTHR30589:SF0">
    <property type="entry name" value="PHOSPHATIDYLGLYCEROL--PROLIPOPROTEIN DIACYLGLYCERYL TRANSFERASE"/>
    <property type="match status" value="1"/>
</dbReference>
<dbReference type="GO" id="GO:0016757">
    <property type="term" value="F:glycosyltransferase activity"/>
    <property type="evidence" value="ECO:0007669"/>
    <property type="project" value="UniProtKB-KW"/>
</dbReference>
<keyword evidence="8" id="KW-0328">Glycosyltransferase</keyword>
<feature type="transmembrane region" description="Helical" evidence="7">
    <location>
        <begin position="187"/>
        <end position="204"/>
    </location>
</feature>
<evidence type="ECO:0000256" key="7">
    <source>
        <dbReference type="SAM" id="Phobius"/>
    </source>
</evidence>
<evidence type="ECO:0000256" key="2">
    <source>
        <dbReference type="ARBA" id="ARBA00022475"/>
    </source>
</evidence>
<gene>
    <name evidence="8" type="ORF">SHI21_01565</name>
</gene>
<dbReference type="PANTHER" id="PTHR30589">
    <property type="entry name" value="PROLIPOPROTEIN DIACYLGLYCERYL TRANSFERASE"/>
    <property type="match status" value="1"/>
</dbReference>
<keyword evidence="3 8" id="KW-0808">Transferase</keyword>
<dbReference type="Pfam" id="PF01790">
    <property type="entry name" value="LGT"/>
    <property type="match status" value="1"/>
</dbReference>
<evidence type="ECO:0000313" key="8">
    <source>
        <dbReference type="EMBL" id="MEA9354870.1"/>
    </source>
</evidence>
<feature type="transmembrane region" description="Helical" evidence="7">
    <location>
        <begin position="88"/>
        <end position="107"/>
    </location>
</feature>
<keyword evidence="6 7" id="KW-0472">Membrane</keyword>
<dbReference type="EMBL" id="JAYGJQ010000001">
    <property type="protein sequence ID" value="MEA9354870.1"/>
    <property type="molecule type" value="Genomic_DNA"/>
</dbReference>
<comment type="caution">
    <text evidence="8">The sequence shown here is derived from an EMBL/GenBank/DDBJ whole genome shotgun (WGS) entry which is preliminary data.</text>
</comment>
<organism evidence="8 9">
    <name type="scientific">Bacteriovorax antarcticus</name>
    <dbReference type="NCBI Taxonomy" id="3088717"/>
    <lineage>
        <taxon>Bacteria</taxon>
        <taxon>Pseudomonadati</taxon>
        <taxon>Bdellovibrionota</taxon>
        <taxon>Bacteriovoracia</taxon>
        <taxon>Bacteriovoracales</taxon>
        <taxon>Bacteriovoracaceae</taxon>
        <taxon>Bacteriovorax</taxon>
    </lineage>
</organism>
<feature type="transmembrane region" description="Helical" evidence="7">
    <location>
        <begin position="13"/>
        <end position="35"/>
    </location>
</feature>
<keyword evidence="2" id="KW-1003">Cell membrane</keyword>